<evidence type="ECO:0000313" key="2">
    <source>
        <dbReference type="Proteomes" id="UP001604336"/>
    </source>
</evidence>
<gene>
    <name evidence="1" type="ORF">Adt_04122</name>
</gene>
<dbReference type="EMBL" id="JBFOLK010000001">
    <property type="protein sequence ID" value="KAL2543144.1"/>
    <property type="molecule type" value="Genomic_DNA"/>
</dbReference>
<name>A0ABD1W0G2_9LAMI</name>
<proteinExistence type="predicted"/>
<sequence>MCQDPRFIGGDGIMFYFHGKKGMDFCLVFDVKLHINAHFIGKKSKKGRDFTWVQSIGVMFGPHQLYIGANQVAKWKDSMDNMLVQLDQEEIMVPNDKGRTWEFPEVGLRLKRLSETNKIQIKVDEIFDIVASVVPITLKESLIHGYDVTEEDYFAHLELNFRFESLSNMVDGVLGQTYRPIYQTRVKISVAMPIMGGAHKFASSHLFATDCVVSKFGQYWKNTGDMSGMQF</sequence>
<accession>A0ABD1W0G2</accession>
<dbReference type="PANTHER" id="PTHR31656">
    <property type="entry name" value="ROOT CAP DOMAIN-CONTAINING PROTEIN"/>
    <property type="match status" value="1"/>
</dbReference>
<dbReference type="Proteomes" id="UP001604336">
    <property type="component" value="Unassembled WGS sequence"/>
</dbReference>
<evidence type="ECO:0000313" key="1">
    <source>
        <dbReference type="EMBL" id="KAL2543144.1"/>
    </source>
</evidence>
<dbReference type="Pfam" id="PF06830">
    <property type="entry name" value="Root_cap"/>
    <property type="match status" value="1"/>
</dbReference>
<organism evidence="1 2">
    <name type="scientific">Abeliophyllum distichum</name>
    <dbReference type="NCBI Taxonomy" id="126358"/>
    <lineage>
        <taxon>Eukaryota</taxon>
        <taxon>Viridiplantae</taxon>
        <taxon>Streptophyta</taxon>
        <taxon>Embryophyta</taxon>
        <taxon>Tracheophyta</taxon>
        <taxon>Spermatophyta</taxon>
        <taxon>Magnoliopsida</taxon>
        <taxon>eudicotyledons</taxon>
        <taxon>Gunneridae</taxon>
        <taxon>Pentapetalae</taxon>
        <taxon>asterids</taxon>
        <taxon>lamiids</taxon>
        <taxon>Lamiales</taxon>
        <taxon>Oleaceae</taxon>
        <taxon>Forsythieae</taxon>
        <taxon>Abeliophyllum</taxon>
    </lineage>
</organism>
<dbReference type="InterPro" id="IPR009646">
    <property type="entry name" value="Root_cap"/>
</dbReference>
<comment type="caution">
    <text evidence="1">The sequence shown here is derived from an EMBL/GenBank/DDBJ whole genome shotgun (WGS) entry which is preliminary data.</text>
</comment>
<dbReference type="AlphaFoldDB" id="A0ABD1W0G2"/>
<protein>
    <submittedName>
        <fullName evidence="1">Late</fullName>
    </submittedName>
</protein>
<keyword evidence="2" id="KW-1185">Reference proteome</keyword>
<reference evidence="2" key="1">
    <citation type="submission" date="2024-07" db="EMBL/GenBank/DDBJ databases">
        <title>Two chromosome-level genome assemblies of Korean endemic species Abeliophyllum distichum and Forsythia ovata (Oleaceae).</title>
        <authorList>
            <person name="Jang H."/>
        </authorList>
    </citation>
    <scope>NUCLEOTIDE SEQUENCE [LARGE SCALE GENOMIC DNA]</scope>
</reference>